<reference evidence="4 5" key="1">
    <citation type="journal article" date="2018" name="PLoS Pathog.">
        <title>Evolution of structural diversity of trichothecenes, a family of toxins produced by plant pathogenic and entomopathogenic fungi.</title>
        <authorList>
            <person name="Proctor R.H."/>
            <person name="McCormick S.P."/>
            <person name="Kim H.S."/>
            <person name="Cardoza R.E."/>
            <person name="Stanley A.M."/>
            <person name="Lindo L."/>
            <person name="Kelly A."/>
            <person name="Brown D.W."/>
            <person name="Lee T."/>
            <person name="Vaughan M.M."/>
            <person name="Alexander N.J."/>
            <person name="Busman M."/>
            <person name="Gutierrez S."/>
        </authorList>
    </citation>
    <scope>NUCLEOTIDE SEQUENCE [LARGE SCALE GENOMIC DNA]</scope>
    <source>
        <strain evidence="4 5">NRRL 13405</strain>
    </source>
</reference>
<gene>
    <name evidence="4" type="ORF">FIE12Z_6675</name>
</gene>
<accession>A0A395MN83</accession>
<feature type="domain" description="Protein kinase" evidence="3">
    <location>
        <begin position="185"/>
        <end position="500"/>
    </location>
</feature>
<evidence type="ECO:0000256" key="1">
    <source>
        <dbReference type="SAM" id="MobiDB-lite"/>
    </source>
</evidence>
<dbReference type="Pfam" id="PF00069">
    <property type="entry name" value="Pkinase"/>
    <property type="match status" value="1"/>
</dbReference>
<feature type="transmembrane region" description="Helical" evidence="2">
    <location>
        <begin position="81"/>
        <end position="102"/>
    </location>
</feature>
<comment type="caution">
    <text evidence="4">The sequence shown here is derived from an EMBL/GenBank/DDBJ whole genome shotgun (WGS) entry which is preliminary data.</text>
</comment>
<evidence type="ECO:0000313" key="5">
    <source>
        <dbReference type="Proteomes" id="UP000265631"/>
    </source>
</evidence>
<feature type="region of interest" description="Disordered" evidence="1">
    <location>
        <begin position="616"/>
        <end position="646"/>
    </location>
</feature>
<name>A0A395MN83_9HYPO</name>
<dbReference type="Gene3D" id="3.30.200.20">
    <property type="entry name" value="Phosphorylase Kinase, domain 1"/>
    <property type="match status" value="1"/>
</dbReference>
<protein>
    <submittedName>
        <fullName evidence="4">Het-domain-containing protein</fullName>
    </submittedName>
</protein>
<dbReference type="PANTHER" id="PTHR33112">
    <property type="entry name" value="DOMAIN PROTEIN, PUTATIVE-RELATED"/>
    <property type="match status" value="1"/>
</dbReference>
<dbReference type="InterPro" id="IPR010730">
    <property type="entry name" value="HET"/>
</dbReference>
<feature type="compositionally biased region" description="Low complexity" evidence="1">
    <location>
        <begin position="626"/>
        <end position="636"/>
    </location>
</feature>
<dbReference type="Gene3D" id="1.10.510.10">
    <property type="entry name" value="Transferase(Phosphotransferase) domain 1"/>
    <property type="match status" value="1"/>
</dbReference>
<dbReference type="EMBL" id="PXXK01000188">
    <property type="protein sequence ID" value="RFN49035.1"/>
    <property type="molecule type" value="Genomic_DNA"/>
</dbReference>
<dbReference type="CDD" id="cd00180">
    <property type="entry name" value="PKc"/>
    <property type="match status" value="1"/>
</dbReference>
<evidence type="ECO:0000256" key="2">
    <source>
        <dbReference type="SAM" id="Phobius"/>
    </source>
</evidence>
<keyword evidence="2" id="KW-0472">Membrane</keyword>
<feature type="compositionally biased region" description="Polar residues" evidence="1">
    <location>
        <begin position="558"/>
        <end position="577"/>
    </location>
</feature>
<dbReference type="GO" id="GO:0004672">
    <property type="term" value="F:protein kinase activity"/>
    <property type="evidence" value="ECO:0007669"/>
    <property type="project" value="InterPro"/>
</dbReference>
<evidence type="ECO:0000313" key="4">
    <source>
        <dbReference type="EMBL" id="RFN49035.1"/>
    </source>
</evidence>
<proteinExistence type="predicted"/>
<dbReference type="GO" id="GO:0005524">
    <property type="term" value="F:ATP binding"/>
    <property type="evidence" value="ECO:0007669"/>
    <property type="project" value="InterPro"/>
</dbReference>
<dbReference type="Proteomes" id="UP000265631">
    <property type="component" value="Unassembled WGS sequence"/>
</dbReference>
<dbReference type="InterPro" id="IPR000719">
    <property type="entry name" value="Prot_kinase_dom"/>
</dbReference>
<evidence type="ECO:0000259" key="3">
    <source>
        <dbReference type="PROSITE" id="PS50011"/>
    </source>
</evidence>
<keyword evidence="5" id="KW-1185">Reference proteome</keyword>
<dbReference type="SUPFAM" id="SSF56112">
    <property type="entry name" value="Protein kinase-like (PK-like)"/>
    <property type="match status" value="1"/>
</dbReference>
<keyword evidence="2" id="KW-0812">Transmembrane</keyword>
<dbReference type="PANTHER" id="PTHR33112:SF10">
    <property type="entry name" value="TOL"/>
    <property type="match status" value="1"/>
</dbReference>
<dbReference type="Pfam" id="PF06985">
    <property type="entry name" value="HET"/>
    <property type="match status" value="1"/>
</dbReference>
<keyword evidence="2" id="KW-1133">Transmembrane helix</keyword>
<sequence length="1282" mass="143676">MSATRSTKPPPTLGSRIRKTMVLSVFNNRRHQFLPEGEIDGIVTRDFIIWAFYKSQYHPTLTPPVQKVINCILTKKIKKTFSIFVLIGLKGAALYGLMVFLLERGINDDCLPFKESKLEEFYPILEHEEDTKGMRGDQDDSEDATWTDDHVSEFLDKQWRFCSPTFSTSKDNHDFDTQAILPFTEKHPGSAAAGAFGEVMKYKIYQSHLDTCDLKIPCTEFVAVKKIKLEGNQDRQIKITGWEKEVRALWKMRALREEHIVNFITAFRFGQDEHYLILEWADGGNLRTLWESFTQPLTAELVRDAFDQLLGLSRALFRVHNPMDENKLYQHFRHGDLKPENILWFKDSSDSTRIGTLKIGDWGLAKQHSDVTQLRTIQTSTGFGTRRYEPPEERTVHGNSLIVPTKTGNIARRRSRLYDLWAMGCIWLEFLIWLMYGSEGLDAFNRSFNRGQAENPSYYEIDMNGMAKVHHVALRWLEHMARDPVCQVGQTALGNLLEIIRDRLLVVKLPQNFGSTRDMSKIPQGRPRSSPSSNTSTGIAPPRGLAPGPNIPMIDVNEPSQTPDSTEQNQAISVTVSPPSPPFKGPKYSDRDCRARAEDLYNRMIEITTDEDAANYWLSGRPLPSPGSTVQSPQGQPSGGSQTGLSVSQGLSLALTERLEDDWKIVIDNEFADRVMSSIKANNFNISALSESTQLCGQCLAFRDGLLSPGFSISYDLKLLEANSSADLCDLCSLLWALCQKAGNASTARVSFQRNGTTLLLNSYTPVASIFRKAGLSMGMDTQIQLSPSALPCAGSAAHLEIVRQWLQQCDRYHQGCKRTQTWSSSNSLGANKTLPTRVIAVNGINDERVHLLETNSSHKGSWVALSHQWGSGQQFRTLRTNIKEHIAGIRLTDLPRTFRDAVKVTRAIGCPFLWIDSICIIQGPDGDFQQEAKQMEQVYSGAYCVLAASRCPGHDAGFLGPRKESQCISLRTDRDAQPFFLRETIDDFQNHVLDGPLGGRGWVLQEHALARRTVYYTDYQCYFECGDGVRCETLTKMTNQRATFLADPNFPRLMMKADKGAKILGYQDLYKMYSGLGLTLATDRPWAINGLQERIIAALGVQGGFGVFFEDNKEGRRRGLLRRSLLWRRADKEGTLTPIKFCPSPSGTKVPSWSWMAYTGSIEYIPADFGGTEWEFVQTQWDSDPNKANDGALVAGARDYTDGGQHSMLVFDSSSGSKQSVTKCVVLGKQKGSQSDAEKIHYVLLVEPDASSGQGQHHKRVGAGTLLGKFLCENKERIQIV</sequence>
<dbReference type="InterPro" id="IPR011009">
    <property type="entry name" value="Kinase-like_dom_sf"/>
</dbReference>
<dbReference type="SMART" id="SM00220">
    <property type="entry name" value="S_TKc"/>
    <property type="match status" value="1"/>
</dbReference>
<organism evidence="4 5">
    <name type="scientific">Fusarium flagelliforme</name>
    <dbReference type="NCBI Taxonomy" id="2675880"/>
    <lineage>
        <taxon>Eukaryota</taxon>
        <taxon>Fungi</taxon>
        <taxon>Dikarya</taxon>
        <taxon>Ascomycota</taxon>
        <taxon>Pezizomycotina</taxon>
        <taxon>Sordariomycetes</taxon>
        <taxon>Hypocreomycetidae</taxon>
        <taxon>Hypocreales</taxon>
        <taxon>Nectriaceae</taxon>
        <taxon>Fusarium</taxon>
        <taxon>Fusarium incarnatum-equiseti species complex</taxon>
    </lineage>
</organism>
<feature type="region of interest" description="Disordered" evidence="1">
    <location>
        <begin position="516"/>
        <end position="590"/>
    </location>
</feature>
<dbReference type="PROSITE" id="PS50011">
    <property type="entry name" value="PROTEIN_KINASE_DOM"/>
    <property type="match status" value="1"/>
</dbReference>
<feature type="compositionally biased region" description="Low complexity" evidence="1">
    <location>
        <begin position="525"/>
        <end position="538"/>
    </location>
</feature>